<organism evidence="3 4">
    <name type="scientific">Plectus sambesii</name>
    <dbReference type="NCBI Taxonomy" id="2011161"/>
    <lineage>
        <taxon>Eukaryota</taxon>
        <taxon>Metazoa</taxon>
        <taxon>Ecdysozoa</taxon>
        <taxon>Nematoda</taxon>
        <taxon>Chromadorea</taxon>
        <taxon>Plectida</taxon>
        <taxon>Plectina</taxon>
        <taxon>Plectoidea</taxon>
        <taxon>Plectidae</taxon>
        <taxon>Plectus</taxon>
    </lineage>
</organism>
<dbReference type="InterPro" id="IPR002209">
    <property type="entry name" value="Fibroblast_GF_fam"/>
</dbReference>
<name>A0A914WVD3_9BILA</name>
<protein>
    <submittedName>
        <fullName evidence="4">Fibroblast growth factor</fullName>
    </submittedName>
</protein>
<feature type="region of interest" description="Disordered" evidence="2">
    <location>
        <begin position="354"/>
        <end position="393"/>
    </location>
</feature>
<dbReference type="Pfam" id="PF00167">
    <property type="entry name" value="FGF"/>
    <property type="match status" value="1"/>
</dbReference>
<dbReference type="WBParaSite" id="PSAMB.scaffold537size47759.g6935.t1">
    <property type="protein sequence ID" value="PSAMB.scaffold537size47759.g6935.t1"/>
    <property type="gene ID" value="PSAMB.scaffold537size47759.g6935"/>
</dbReference>
<dbReference type="InterPro" id="IPR056378">
    <property type="entry name" value="Let-756-like_FGF"/>
</dbReference>
<evidence type="ECO:0000256" key="2">
    <source>
        <dbReference type="SAM" id="MobiDB-lite"/>
    </source>
</evidence>
<reference evidence="4" key="1">
    <citation type="submission" date="2022-11" db="UniProtKB">
        <authorList>
            <consortium name="WormBaseParasite"/>
        </authorList>
    </citation>
    <scope>IDENTIFICATION</scope>
</reference>
<dbReference type="Gene3D" id="2.80.10.50">
    <property type="match status" value="1"/>
</dbReference>
<evidence type="ECO:0000256" key="1">
    <source>
        <dbReference type="ARBA" id="ARBA00007936"/>
    </source>
</evidence>
<evidence type="ECO:0000313" key="3">
    <source>
        <dbReference type="Proteomes" id="UP000887566"/>
    </source>
</evidence>
<dbReference type="CDD" id="cd00058">
    <property type="entry name" value="beta-trefoil_FGF"/>
    <property type="match status" value="1"/>
</dbReference>
<dbReference type="AlphaFoldDB" id="A0A914WVD3"/>
<dbReference type="Proteomes" id="UP000887566">
    <property type="component" value="Unplaced"/>
</dbReference>
<dbReference type="InterPro" id="IPR008996">
    <property type="entry name" value="IL1/FGF"/>
</dbReference>
<keyword evidence="3" id="KW-1185">Reference proteome</keyword>
<sequence length="393" mass="44589">MSAGVSSGVSGGFAAIGGGAASFLPAPLNLHDLASTQLVTSCMRQVQSRRRKSISASFMDAQYEGPNREGALFCRTGAWMEILDEPAADDYVRRGVMKKHSLITGTRQENSPFSVLEFLSVAFGLVSIRGKESQRYLCMDSKGRLYGAAPQNYSTECVFMEEMLENYYNLYSSCAYGQRKRRWYVALKKSGRPRRGKKSRKRRKSSHFLVVHFDGTRMMSGSGYMMARRNNDGSVEMLGARGGRREDDHSRFGGSSRDSAWREQTDWRNFVRRNGRLPTAADRGLVIEDVVDDPVGRSPPSAPPIGIVPVPSLSEILAGSVRKQNLLAQKRLYTASQQQPAIVAENLNEQENRLLRSEQRRRRRRKEGRLEREERRREKRKRRLQQLRQQEQG</sequence>
<dbReference type="PANTHER" id="PTHR11486">
    <property type="entry name" value="FIBROBLAST GROWTH FACTOR"/>
    <property type="match status" value="1"/>
</dbReference>
<dbReference type="SMART" id="SM00442">
    <property type="entry name" value="FGF"/>
    <property type="match status" value="1"/>
</dbReference>
<dbReference type="PRINTS" id="PR00262">
    <property type="entry name" value="IL1HBGF"/>
</dbReference>
<dbReference type="GO" id="GO:0008083">
    <property type="term" value="F:growth factor activity"/>
    <property type="evidence" value="ECO:0007669"/>
    <property type="project" value="InterPro"/>
</dbReference>
<dbReference type="SUPFAM" id="SSF50353">
    <property type="entry name" value="Cytokine"/>
    <property type="match status" value="1"/>
</dbReference>
<accession>A0A914WVD3</accession>
<comment type="similarity">
    <text evidence="1">Belongs to the heparin-binding growth factors family.</text>
</comment>
<proteinExistence type="inferred from homology"/>
<evidence type="ECO:0000313" key="4">
    <source>
        <dbReference type="WBParaSite" id="PSAMB.scaffold537size47759.g6935.t1"/>
    </source>
</evidence>